<dbReference type="InterPro" id="IPR005230">
    <property type="entry name" value="TraB_bac"/>
</dbReference>
<accession>A0A0L8ABB2</accession>
<dbReference type="AlphaFoldDB" id="A0A0L8ABB2"/>
<dbReference type="EMBL" id="AJLO02000016">
    <property type="protein sequence ID" value="KOE99673.1"/>
    <property type="molecule type" value="Genomic_DNA"/>
</dbReference>
<dbReference type="InterPro" id="IPR002816">
    <property type="entry name" value="TraB/PrgY/GumN_fam"/>
</dbReference>
<dbReference type="Proteomes" id="UP000036890">
    <property type="component" value="Unassembled WGS sequence"/>
</dbReference>
<reference evidence="2 3" key="1">
    <citation type="journal article" date="2012" name="J. Bacteriol.">
        <title>Genome sequence of a novel nicotine-degrading strain, Pseudomonas geniculata N1.</title>
        <authorList>
            <person name="Tang H."/>
            <person name="Yu H."/>
            <person name="Tai C."/>
            <person name="Huang K."/>
            <person name="Liu Y."/>
            <person name="Wang L."/>
            <person name="Yao Y."/>
            <person name="Wu G."/>
            <person name="Xu P."/>
        </authorList>
    </citation>
    <scope>NUCLEOTIDE SEQUENCE [LARGE SCALE GENOMIC DNA]</scope>
    <source>
        <strain evidence="2 3">N1</strain>
    </source>
</reference>
<keyword evidence="1" id="KW-0472">Membrane</keyword>
<name>A0A0L8ABB2_9GAMM</name>
<organism evidence="2 3">
    <name type="scientific">Stenotrophomonas geniculata N1</name>
    <dbReference type="NCBI Taxonomy" id="1167641"/>
    <lineage>
        <taxon>Bacteria</taxon>
        <taxon>Pseudomonadati</taxon>
        <taxon>Pseudomonadota</taxon>
        <taxon>Gammaproteobacteria</taxon>
        <taxon>Lysobacterales</taxon>
        <taxon>Lysobacteraceae</taxon>
        <taxon>Stenotrophomonas</taxon>
    </lineage>
</organism>
<feature type="transmembrane region" description="Helical" evidence="1">
    <location>
        <begin position="268"/>
        <end position="288"/>
    </location>
</feature>
<protein>
    <submittedName>
        <fullName evidence="2">TraB family protein</fullName>
    </submittedName>
</protein>
<gene>
    <name evidence="2" type="ORF">W7K_07500</name>
</gene>
<evidence type="ECO:0000313" key="2">
    <source>
        <dbReference type="EMBL" id="KOE99673.1"/>
    </source>
</evidence>
<sequence>MNEPMTETLPETGDDLFAGQPVRVVERDGVRYTLLGTAHVSRASVEAVEKAIDSGRFDAVAVELDPQRLQALSDPDTLAKLDLVEVIRKGRVALFAANLALSAYQRRLAEQLDIEPGAELKRAVELARERDLPVHLIDREVGLTFRRASQRLGFFGKLKLVAGLGAGLFSSEEVGENEIEKLKQGDMLESSFGEFASESPALYETIIGERDRYMATRLREEHNPQQREVLAVVGAGHLAGLARYLETDTEAPAPLRAELEAVPKKRNIPWFTLGILAIVATGIGVGFYRGGLGVGTELLATWAMYTGGLAGLGCLLAGGHPLSILTAIAVAPFKPFRLSIPTGAFSALVEARLRKPAYEDFLKLRDDAQSLKGWYRNRVTRVVLTFMLTNIGSMLGLWLTTFKVWGKVAG</sequence>
<proteinExistence type="predicted"/>
<dbReference type="Pfam" id="PF01963">
    <property type="entry name" value="TraB_PrgY_gumN"/>
    <property type="match status" value="1"/>
</dbReference>
<dbReference type="InterPro" id="IPR046345">
    <property type="entry name" value="TraB_PrgY-like"/>
</dbReference>
<evidence type="ECO:0000256" key="1">
    <source>
        <dbReference type="SAM" id="Phobius"/>
    </source>
</evidence>
<keyword evidence="1" id="KW-1133">Transmembrane helix</keyword>
<keyword evidence="1" id="KW-0812">Transmembrane</keyword>
<feature type="transmembrane region" description="Helical" evidence="1">
    <location>
        <begin position="382"/>
        <end position="400"/>
    </location>
</feature>
<feature type="transmembrane region" description="Helical" evidence="1">
    <location>
        <begin position="308"/>
        <end position="331"/>
    </location>
</feature>
<dbReference type="PANTHER" id="PTHR21530:SF7">
    <property type="entry name" value="TRAB DOMAIN-CONTAINING PROTEIN"/>
    <property type="match status" value="1"/>
</dbReference>
<dbReference type="CDD" id="cd14726">
    <property type="entry name" value="TraB_PrgY-like"/>
    <property type="match status" value="1"/>
</dbReference>
<comment type="caution">
    <text evidence="2">The sequence shown here is derived from an EMBL/GenBank/DDBJ whole genome shotgun (WGS) entry which is preliminary data.</text>
</comment>
<dbReference type="NCBIfam" id="TIGR00261">
    <property type="entry name" value="traB"/>
    <property type="match status" value="1"/>
</dbReference>
<evidence type="ECO:0000313" key="3">
    <source>
        <dbReference type="Proteomes" id="UP000036890"/>
    </source>
</evidence>
<dbReference type="PANTHER" id="PTHR21530">
    <property type="entry name" value="PHEROMONE SHUTDOWN PROTEIN"/>
    <property type="match status" value="1"/>
</dbReference>